<sequence length="163" mass="17250">MVAEPAGNARDGVWWFVAGNCQAKHKQQKKEEASSRYAKLLGQASLQRGLMAGSPEWGLETKRSIEAVEEAPNFSPSFDWAILLPTCLAAQPINAPLTLIHGGVAGSLSGLYRDLQAPTGVRSPYPAAKNSAISAGMGLLPVVRPLNVSLTLGLPPLKPTNSH</sequence>
<name>A0ACC1QTJ3_9HYPO</name>
<reference evidence="1" key="1">
    <citation type="submission" date="2022-07" db="EMBL/GenBank/DDBJ databases">
        <title>Genome Sequence of Lecanicillium saksenae.</title>
        <authorList>
            <person name="Buettner E."/>
        </authorList>
    </citation>
    <scope>NUCLEOTIDE SEQUENCE</scope>
    <source>
        <strain evidence="1">VT-O1</strain>
    </source>
</reference>
<proteinExistence type="predicted"/>
<dbReference type="EMBL" id="JANAKD010000733">
    <property type="protein sequence ID" value="KAJ3489558.1"/>
    <property type="molecule type" value="Genomic_DNA"/>
</dbReference>
<gene>
    <name evidence="1" type="ORF">NLG97_g5974</name>
</gene>
<dbReference type="Proteomes" id="UP001148737">
    <property type="component" value="Unassembled WGS sequence"/>
</dbReference>
<protein>
    <submittedName>
        <fullName evidence="1">Uncharacterized protein</fullName>
    </submittedName>
</protein>
<keyword evidence="2" id="KW-1185">Reference proteome</keyword>
<organism evidence="1 2">
    <name type="scientific">Lecanicillium saksenae</name>
    <dbReference type="NCBI Taxonomy" id="468837"/>
    <lineage>
        <taxon>Eukaryota</taxon>
        <taxon>Fungi</taxon>
        <taxon>Dikarya</taxon>
        <taxon>Ascomycota</taxon>
        <taxon>Pezizomycotina</taxon>
        <taxon>Sordariomycetes</taxon>
        <taxon>Hypocreomycetidae</taxon>
        <taxon>Hypocreales</taxon>
        <taxon>Cordycipitaceae</taxon>
        <taxon>Lecanicillium</taxon>
    </lineage>
</organism>
<comment type="caution">
    <text evidence="1">The sequence shown here is derived from an EMBL/GenBank/DDBJ whole genome shotgun (WGS) entry which is preliminary data.</text>
</comment>
<accession>A0ACC1QTJ3</accession>
<evidence type="ECO:0000313" key="1">
    <source>
        <dbReference type="EMBL" id="KAJ3489558.1"/>
    </source>
</evidence>
<evidence type="ECO:0000313" key="2">
    <source>
        <dbReference type="Proteomes" id="UP001148737"/>
    </source>
</evidence>